<feature type="compositionally biased region" description="Basic and acidic residues" evidence="3">
    <location>
        <begin position="10"/>
        <end position="29"/>
    </location>
</feature>
<dbReference type="GO" id="GO:0008832">
    <property type="term" value="F:dGTPase activity"/>
    <property type="evidence" value="ECO:0007669"/>
    <property type="project" value="TreeGrafter"/>
</dbReference>
<dbReference type="NCBIfam" id="NF003701">
    <property type="entry name" value="PRK05318.1"/>
    <property type="match status" value="1"/>
</dbReference>
<comment type="caution">
    <text evidence="4">The sequence shown here is derived from an EMBL/GenBank/DDBJ whole genome shotgun (WGS) entry which is preliminary data.</text>
</comment>
<dbReference type="Gene3D" id="1.10.3210.10">
    <property type="entry name" value="Hypothetical protein af1432"/>
    <property type="match status" value="1"/>
</dbReference>
<dbReference type="NCBIfam" id="TIGR01353">
    <property type="entry name" value="dGTP_triPase"/>
    <property type="match status" value="1"/>
</dbReference>
<dbReference type="STRING" id="195105.CN97_10260"/>
<gene>
    <name evidence="4" type="ORF">CN97_10260</name>
</gene>
<dbReference type="InterPro" id="IPR023023">
    <property type="entry name" value="dNTPase_2"/>
</dbReference>
<dbReference type="SMART" id="SM00471">
    <property type="entry name" value="HDc"/>
    <property type="match status" value="1"/>
</dbReference>
<reference evidence="4 5" key="1">
    <citation type="submission" date="2014-03" db="EMBL/GenBank/DDBJ databases">
        <title>Genome of Haematobacter massiliensis CCUG 47968.</title>
        <authorList>
            <person name="Wang D."/>
            <person name="Wang G."/>
        </authorList>
    </citation>
    <scope>NUCLEOTIDE SEQUENCE [LARGE SCALE GENOMIC DNA]</scope>
    <source>
        <strain evidence="4 5">CCUG 47968</strain>
    </source>
</reference>
<dbReference type="SUPFAM" id="SSF109604">
    <property type="entry name" value="HD-domain/PDEase-like"/>
    <property type="match status" value="1"/>
</dbReference>
<dbReference type="eggNOG" id="COG0232">
    <property type="taxonomic scope" value="Bacteria"/>
</dbReference>
<organism evidence="4 5">
    <name type="scientific">Haematobacter massiliensis</name>
    <dbReference type="NCBI Taxonomy" id="195105"/>
    <lineage>
        <taxon>Bacteria</taxon>
        <taxon>Pseudomonadati</taxon>
        <taxon>Pseudomonadota</taxon>
        <taxon>Alphaproteobacteria</taxon>
        <taxon>Rhodobacterales</taxon>
        <taxon>Paracoccaceae</taxon>
        <taxon>Haematobacter</taxon>
    </lineage>
</organism>
<dbReference type="Proteomes" id="UP000028826">
    <property type="component" value="Unassembled WGS sequence"/>
</dbReference>
<dbReference type="HAMAP" id="MF_01212">
    <property type="entry name" value="dGTPase_type2"/>
    <property type="match status" value="1"/>
</dbReference>
<dbReference type="PROSITE" id="PS51831">
    <property type="entry name" value="HD"/>
    <property type="match status" value="1"/>
</dbReference>
<evidence type="ECO:0000313" key="4">
    <source>
        <dbReference type="EMBL" id="KFI31382.1"/>
    </source>
</evidence>
<dbReference type="InterPro" id="IPR006674">
    <property type="entry name" value="HD_domain"/>
</dbReference>
<dbReference type="CDD" id="cd00077">
    <property type="entry name" value="HDc"/>
    <property type="match status" value="1"/>
</dbReference>
<dbReference type="EMBL" id="JGYG01000002">
    <property type="protein sequence ID" value="KFI31382.1"/>
    <property type="molecule type" value="Genomic_DNA"/>
</dbReference>
<dbReference type="PANTHER" id="PTHR11373">
    <property type="entry name" value="DEOXYNUCLEOSIDE TRIPHOSPHATE TRIPHOSPHOHYDROLASE"/>
    <property type="match status" value="1"/>
</dbReference>
<accession>A0A086YAT2</accession>
<evidence type="ECO:0000256" key="3">
    <source>
        <dbReference type="SAM" id="MobiDB-lite"/>
    </source>
</evidence>
<name>A0A086YAT2_9RHOB</name>
<feature type="region of interest" description="Disordered" evidence="3">
    <location>
        <begin position="1"/>
        <end position="29"/>
    </location>
</feature>
<proteinExistence type="inferred from homology"/>
<dbReference type="Pfam" id="PF01966">
    <property type="entry name" value="HD"/>
    <property type="match status" value="1"/>
</dbReference>
<dbReference type="AlphaFoldDB" id="A0A086YAT2"/>
<dbReference type="NCBIfam" id="NF041026">
    <property type="entry name" value="antiphage_dGTPase"/>
    <property type="match status" value="1"/>
</dbReference>
<keyword evidence="5" id="KW-1185">Reference proteome</keyword>
<dbReference type="GO" id="GO:0006203">
    <property type="term" value="P:dGTP catabolic process"/>
    <property type="evidence" value="ECO:0007669"/>
    <property type="project" value="TreeGrafter"/>
</dbReference>
<evidence type="ECO:0000256" key="2">
    <source>
        <dbReference type="HAMAP-Rule" id="MF_01212"/>
    </source>
</evidence>
<evidence type="ECO:0000256" key="1">
    <source>
        <dbReference type="ARBA" id="ARBA00022801"/>
    </source>
</evidence>
<protein>
    <recommendedName>
        <fullName evidence="2">Deoxyguanosinetriphosphate triphosphohydrolase-like protein</fullName>
    </recommendedName>
</protein>
<dbReference type="InterPro" id="IPR006261">
    <property type="entry name" value="dGTPase"/>
</dbReference>
<dbReference type="Pfam" id="PF13286">
    <property type="entry name" value="HD_assoc"/>
    <property type="match status" value="1"/>
</dbReference>
<dbReference type="OrthoDB" id="9803619at2"/>
<sequence length="440" mass="48548">MTPALAADVWQERREPRRAPPTDARSPGDVDYARVIHSASFRRLQGKTQILSVGDGDFYRTRLTHSLEVAQIAAGLARQLALSFPDHPASAILPERSMIEAIGCAHDLGHPPFGHGGEVALNYAMRDAGGFEGNGQTLRIVARLEHFSDGAGANLTRRTLLGLLKYPVAYSRALNPALRPALQPGEGKIRTLDIPSSTPPKCYLDSEAEVVDWLLAPLTAAERTTFAAVETAAGKHGRSLHKSLDCALMDVADDIAYSIHDLEDAITLGLIPEGRFRDRLAVADCRSFCAEASARDALIRDLYESPRARKRRIGELVHHFISAVHYTTTEAFADPLLRYRVALPEGEATFLRSLKRLALDEVIHSPAVQQLEFKGQGMVMAVFEALASDPGRLLPRDWLIRLEKDERAICDYVAGMTDAHLLRTYERLFSPRMGSVFDRI</sequence>
<dbReference type="InterPro" id="IPR026875">
    <property type="entry name" value="PHydrolase_assoc_dom"/>
</dbReference>
<dbReference type="InterPro" id="IPR050135">
    <property type="entry name" value="dGTPase-like"/>
</dbReference>
<dbReference type="PANTHER" id="PTHR11373:SF32">
    <property type="entry name" value="DEOXYGUANOSINETRIPHOSPHATE TRIPHOSPHOHYDROLASE"/>
    <property type="match status" value="1"/>
</dbReference>
<comment type="similarity">
    <text evidence="2">Belongs to the dGTPase family. Type 2 subfamily.</text>
</comment>
<keyword evidence="1 2" id="KW-0378">Hydrolase</keyword>
<evidence type="ECO:0000313" key="5">
    <source>
        <dbReference type="Proteomes" id="UP000028826"/>
    </source>
</evidence>
<dbReference type="InterPro" id="IPR003607">
    <property type="entry name" value="HD/PDEase_dom"/>
</dbReference>